<dbReference type="EMBL" id="LN890568">
    <property type="protein sequence ID" value="CUS23694.1"/>
    <property type="molecule type" value="Genomic_DNA"/>
</dbReference>
<evidence type="ECO:0000313" key="2">
    <source>
        <dbReference type="EMBL" id="CUS23694.1"/>
    </source>
</evidence>
<dbReference type="InterPro" id="IPR028364">
    <property type="entry name" value="Ribosomal_uL1/biogenesis"/>
</dbReference>
<keyword evidence="3" id="KW-1185">Reference proteome</keyword>
<dbReference type="SUPFAM" id="SSF56808">
    <property type="entry name" value="Ribosomal protein L1"/>
    <property type="match status" value="1"/>
</dbReference>
<proteinExistence type="predicted"/>
<accession>A0A0N7MLZ8</accession>
<feature type="compositionally biased region" description="Low complexity" evidence="1">
    <location>
        <begin position="13"/>
        <end position="24"/>
    </location>
</feature>
<feature type="compositionally biased region" description="Polar residues" evidence="1">
    <location>
        <begin position="32"/>
        <end position="47"/>
    </location>
</feature>
<dbReference type="Pfam" id="PF00687">
    <property type="entry name" value="Ribosomal_L1"/>
    <property type="match status" value="1"/>
</dbReference>
<dbReference type="OrthoDB" id="10251727at2759"/>
<organism evidence="2 3">
    <name type="scientific">Lachancea quebecensis</name>
    <dbReference type="NCBI Taxonomy" id="1654605"/>
    <lineage>
        <taxon>Eukaryota</taxon>
        <taxon>Fungi</taxon>
        <taxon>Dikarya</taxon>
        <taxon>Ascomycota</taxon>
        <taxon>Saccharomycotina</taxon>
        <taxon>Saccharomycetes</taxon>
        <taxon>Saccharomycetales</taxon>
        <taxon>Saccharomycetaceae</taxon>
        <taxon>Lachancea</taxon>
    </lineage>
</organism>
<name>A0A0N7MLZ8_9SACH</name>
<evidence type="ECO:0000313" key="3">
    <source>
        <dbReference type="Proteomes" id="UP000236544"/>
    </source>
</evidence>
<feature type="compositionally biased region" description="Basic residues" evidence="1">
    <location>
        <begin position="1"/>
        <end position="12"/>
    </location>
</feature>
<reference evidence="3" key="1">
    <citation type="submission" date="2015-10" db="EMBL/GenBank/DDBJ databases">
        <authorList>
            <person name="Devillers H."/>
        </authorList>
    </citation>
    <scope>NUCLEOTIDE SEQUENCE [LARGE SCALE GENOMIC DNA]</scope>
</reference>
<sequence length="408" mass="44900">MAKSTPVKKRGGSKSTTPVSTPPVKTKKESRSGTPASTAGSTPVSTPSKKKKRAKKQVTPVKAQEAPKPKQPETVVPKDRINKAVQELSKFTSAKQEDSAQLLDDDDELDKQVELIAVNTGSFTGNRKVFKPKQFKIEHSIFKPWKKSSETSVKDFKTLLILKDQDAAKVSEDEIYDQLHDSGITIDTVIPGADLKTKYKSFEKRRAFIQDFSLILADDSVITTLPKLLGGKAYEKVSTTPVPIKTSKKGAFSLTTLSNSIKKVFDHSLPVKMPRGTTLSVHLGNLDWFTADELTQNVLSVVEQLVKEFKVRSVFLKSNKSPVLPLYYNQAVLDDLAKSAKEDPKDAITRKVTIDGTELELSAFDAALMEIANPDELDKVFAGRINKAKKRAAESLEESAPDLKKAKA</sequence>
<dbReference type="InterPro" id="IPR023674">
    <property type="entry name" value="Ribosomal_uL1-like"/>
</dbReference>
<dbReference type="AlphaFoldDB" id="A0A0N7MLZ8"/>
<feature type="region of interest" description="Disordered" evidence="1">
    <location>
        <begin position="1"/>
        <end position="80"/>
    </location>
</feature>
<dbReference type="Proteomes" id="UP000236544">
    <property type="component" value="Unassembled WGS sequence"/>
</dbReference>
<gene>
    <name evidence="2" type="ORF">LAQU0_S11e02168g</name>
</gene>
<protein>
    <submittedName>
        <fullName evidence="2">LAQU0S11e02168g1_1</fullName>
    </submittedName>
</protein>
<feature type="compositionally biased region" description="Basic and acidic residues" evidence="1">
    <location>
        <begin position="65"/>
        <end position="80"/>
    </location>
</feature>
<evidence type="ECO:0000256" key="1">
    <source>
        <dbReference type="SAM" id="MobiDB-lite"/>
    </source>
</evidence>